<dbReference type="EMBL" id="REGN01006468">
    <property type="protein sequence ID" value="RNA09438.1"/>
    <property type="molecule type" value="Genomic_DNA"/>
</dbReference>
<accession>A0A3M7QEQ1</accession>
<dbReference type="GO" id="GO:0005634">
    <property type="term" value="C:nucleus"/>
    <property type="evidence" value="ECO:0007669"/>
    <property type="project" value="TreeGrafter"/>
</dbReference>
<keyword evidence="1" id="KW-0479">Metal-binding</keyword>
<keyword evidence="7" id="KW-1185">Reference proteome</keyword>
<keyword evidence="2 4" id="KW-0863">Zinc-finger</keyword>
<keyword evidence="3" id="KW-0862">Zinc</keyword>
<dbReference type="GO" id="GO:0008270">
    <property type="term" value="F:zinc ion binding"/>
    <property type="evidence" value="ECO:0007669"/>
    <property type="project" value="UniProtKB-KW"/>
</dbReference>
<dbReference type="GO" id="GO:0016874">
    <property type="term" value="F:ligase activity"/>
    <property type="evidence" value="ECO:0007669"/>
    <property type="project" value="UniProtKB-KW"/>
</dbReference>
<dbReference type="InterPro" id="IPR013083">
    <property type="entry name" value="Znf_RING/FYVE/PHD"/>
</dbReference>
<comment type="caution">
    <text evidence="6">The sequence shown here is derived from an EMBL/GenBank/DDBJ whole genome shotgun (WGS) entry which is preliminary data.</text>
</comment>
<dbReference type="Proteomes" id="UP000276133">
    <property type="component" value="Unassembled WGS sequence"/>
</dbReference>
<dbReference type="SUPFAM" id="SSF57850">
    <property type="entry name" value="RING/U-box"/>
    <property type="match status" value="1"/>
</dbReference>
<dbReference type="PANTHER" id="PTHR45931">
    <property type="entry name" value="SI:CH211-59O9.10"/>
    <property type="match status" value="1"/>
</dbReference>
<sequence>MMKAVSYDRLSGDLPQKFEEENDFLKDRKRLLKTMEFRKKIKDYKSALFNNLSHEFNSENNKNDNQKDSDEIYARQLQVDYDKEYAASFEFNSENNNDDNQNVIGDDDTIGIVDYFFTGIQENLNQTVVENNSIDVPKYEGDEIYARQLQIDYDQEYAASLEFNSDDDSIGIVDSFFTGMQENLNQTIINGDDYETLIQLEQSNIKISLNNIEIESLPCFPFKEKNLDQQENQCSICFDSYLKDEKLISLACLHKFHAKCIKEWLKYYFLFRRQAENVLCVKKMPFMAINNLVQQRIVLKMDVSHMRSYGSHSRYILKTCDVRVMFNFNY</sequence>
<dbReference type="PANTHER" id="PTHR45931:SF3">
    <property type="entry name" value="RING ZINC FINGER-CONTAINING PROTEIN"/>
    <property type="match status" value="1"/>
</dbReference>
<evidence type="ECO:0000313" key="7">
    <source>
        <dbReference type="Proteomes" id="UP000276133"/>
    </source>
</evidence>
<dbReference type="AlphaFoldDB" id="A0A3M7QEQ1"/>
<proteinExistence type="predicted"/>
<evidence type="ECO:0000256" key="2">
    <source>
        <dbReference type="ARBA" id="ARBA00022771"/>
    </source>
</evidence>
<dbReference type="PROSITE" id="PS50089">
    <property type="entry name" value="ZF_RING_2"/>
    <property type="match status" value="1"/>
</dbReference>
<dbReference type="OrthoDB" id="9984778at2759"/>
<dbReference type="GO" id="GO:0006511">
    <property type="term" value="P:ubiquitin-dependent protein catabolic process"/>
    <property type="evidence" value="ECO:0007669"/>
    <property type="project" value="TreeGrafter"/>
</dbReference>
<dbReference type="InterPro" id="IPR001841">
    <property type="entry name" value="Znf_RING"/>
</dbReference>
<dbReference type="Pfam" id="PF13639">
    <property type="entry name" value="zf-RING_2"/>
    <property type="match status" value="1"/>
</dbReference>
<reference evidence="6 7" key="1">
    <citation type="journal article" date="2018" name="Sci. Rep.">
        <title>Genomic signatures of local adaptation to the degree of environmental predictability in rotifers.</title>
        <authorList>
            <person name="Franch-Gras L."/>
            <person name="Hahn C."/>
            <person name="Garcia-Roger E.M."/>
            <person name="Carmona M.J."/>
            <person name="Serra M."/>
            <person name="Gomez A."/>
        </authorList>
    </citation>
    <scope>NUCLEOTIDE SEQUENCE [LARGE SCALE GENOMIC DNA]</scope>
    <source>
        <strain evidence="6">HYR1</strain>
    </source>
</reference>
<name>A0A3M7QEQ1_BRAPC</name>
<evidence type="ECO:0000256" key="3">
    <source>
        <dbReference type="ARBA" id="ARBA00022833"/>
    </source>
</evidence>
<organism evidence="6 7">
    <name type="scientific">Brachionus plicatilis</name>
    <name type="common">Marine rotifer</name>
    <name type="synonym">Brachionus muelleri</name>
    <dbReference type="NCBI Taxonomy" id="10195"/>
    <lineage>
        <taxon>Eukaryota</taxon>
        <taxon>Metazoa</taxon>
        <taxon>Spiralia</taxon>
        <taxon>Gnathifera</taxon>
        <taxon>Rotifera</taxon>
        <taxon>Eurotatoria</taxon>
        <taxon>Monogononta</taxon>
        <taxon>Pseudotrocha</taxon>
        <taxon>Ploima</taxon>
        <taxon>Brachionidae</taxon>
        <taxon>Brachionus</taxon>
    </lineage>
</organism>
<evidence type="ECO:0000256" key="1">
    <source>
        <dbReference type="ARBA" id="ARBA00022723"/>
    </source>
</evidence>
<feature type="domain" description="RING-type" evidence="5">
    <location>
        <begin position="234"/>
        <end position="280"/>
    </location>
</feature>
<evidence type="ECO:0000313" key="6">
    <source>
        <dbReference type="EMBL" id="RNA09438.1"/>
    </source>
</evidence>
<evidence type="ECO:0000259" key="5">
    <source>
        <dbReference type="PROSITE" id="PS50089"/>
    </source>
</evidence>
<dbReference type="InterPro" id="IPR051834">
    <property type="entry name" value="RING_finger_E3_ligase"/>
</dbReference>
<gene>
    <name evidence="6" type="ORF">BpHYR1_037949</name>
</gene>
<dbReference type="GO" id="GO:0061630">
    <property type="term" value="F:ubiquitin protein ligase activity"/>
    <property type="evidence" value="ECO:0007669"/>
    <property type="project" value="TreeGrafter"/>
</dbReference>
<protein>
    <submittedName>
        <fullName evidence="6">E3 ubiquitin ligase BIG BROTHER-related-like</fullName>
    </submittedName>
</protein>
<evidence type="ECO:0000256" key="4">
    <source>
        <dbReference type="PROSITE-ProRule" id="PRU00175"/>
    </source>
</evidence>
<keyword evidence="6" id="KW-0436">Ligase</keyword>
<dbReference type="STRING" id="10195.A0A3M7QEQ1"/>
<dbReference type="Gene3D" id="3.30.40.10">
    <property type="entry name" value="Zinc/RING finger domain, C3HC4 (zinc finger)"/>
    <property type="match status" value="1"/>
</dbReference>